<accession>A0A182PRX4</accession>
<protein>
    <submittedName>
        <fullName evidence="2">Uncharacterized protein</fullName>
    </submittedName>
</protein>
<sequence length="99" mass="11477">MRAVIAFAALIACIALVHGGCMPRKYPVTRGNCYTNKYYEYPLMPQNYENYFMHNYVKPTPNDGYPYFGYPYGECSSCRKYQTEEVAVVKPDCPCQQHH</sequence>
<feature type="signal peptide" evidence="1">
    <location>
        <begin position="1"/>
        <end position="19"/>
    </location>
</feature>
<evidence type="ECO:0000256" key="1">
    <source>
        <dbReference type="SAM" id="SignalP"/>
    </source>
</evidence>
<dbReference type="EnsemblMetazoa" id="AEPI009709-RA">
    <property type="protein sequence ID" value="AEPI009709-PA"/>
    <property type="gene ID" value="AEPI009709"/>
</dbReference>
<organism evidence="2 3">
    <name type="scientific">Anopheles epiroticus</name>
    <dbReference type="NCBI Taxonomy" id="199890"/>
    <lineage>
        <taxon>Eukaryota</taxon>
        <taxon>Metazoa</taxon>
        <taxon>Ecdysozoa</taxon>
        <taxon>Arthropoda</taxon>
        <taxon>Hexapoda</taxon>
        <taxon>Insecta</taxon>
        <taxon>Pterygota</taxon>
        <taxon>Neoptera</taxon>
        <taxon>Endopterygota</taxon>
        <taxon>Diptera</taxon>
        <taxon>Nematocera</taxon>
        <taxon>Culicoidea</taxon>
        <taxon>Culicidae</taxon>
        <taxon>Anophelinae</taxon>
        <taxon>Anopheles</taxon>
    </lineage>
</organism>
<reference evidence="2" key="2">
    <citation type="submission" date="2020-05" db="UniProtKB">
        <authorList>
            <consortium name="EnsemblMetazoa"/>
        </authorList>
    </citation>
    <scope>IDENTIFICATION</scope>
    <source>
        <strain evidence="2">Epiroticus2</strain>
    </source>
</reference>
<reference evidence="3" key="1">
    <citation type="submission" date="2013-03" db="EMBL/GenBank/DDBJ databases">
        <title>The Genome Sequence of Anopheles epiroticus epiroticus2.</title>
        <authorList>
            <consortium name="The Broad Institute Genomics Platform"/>
            <person name="Neafsey D.E."/>
            <person name="Howell P."/>
            <person name="Walker B."/>
            <person name="Young S.K."/>
            <person name="Zeng Q."/>
            <person name="Gargeya S."/>
            <person name="Fitzgerald M."/>
            <person name="Haas B."/>
            <person name="Abouelleil A."/>
            <person name="Allen A.W."/>
            <person name="Alvarado L."/>
            <person name="Arachchi H.M."/>
            <person name="Berlin A.M."/>
            <person name="Chapman S.B."/>
            <person name="Gainer-Dewar J."/>
            <person name="Goldberg J."/>
            <person name="Griggs A."/>
            <person name="Gujja S."/>
            <person name="Hansen M."/>
            <person name="Howarth C."/>
            <person name="Imamovic A."/>
            <person name="Ireland A."/>
            <person name="Larimer J."/>
            <person name="McCowan C."/>
            <person name="Murphy C."/>
            <person name="Pearson M."/>
            <person name="Poon T.W."/>
            <person name="Priest M."/>
            <person name="Roberts A."/>
            <person name="Saif S."/>
            <person name="Shea T."/>
            <person name="Sisk P."/>
            <person name="Sykes S."/>
            <person name="Wortman J."/>
            <person name="Nusbaum C."/>
            <person name="Birren B."/>
        </authorList>
    </citation>
    <scope>NUCLEOTIDE SEQUENCE [LARGE SCALE GENOMIC DNA]</scope>
    <source>
        <strain evidence="3">Epiroticus2</strain>
    </source>
</reference>
<feature type="chain" id="PRO_5008131870" evidence="1">
    <location>
        <begin position="20"/>
        <end position="99"/>
    </location>
</feature>
<dbReference type="VEuPathDB" id="VectorBase:AEPI009709"/>
<keyword evidence="3" id="KW-1185">Reference proteome</keyword>
<dbReference type="Proteomes" id="UP000075885">
    <property type="component" value="Unassembled WGS sequence"/>
</dbReference>
<proteinExistence type="predicted"/>
<evidence type="ECO:0000313" key="2">
    <source>
        <dbReference type="EnsemblMetazoa" id="AEPI009709-PA"/>
    </source>
</evidence>
<evidence type="ECO:0000313" key="3">
    <source>
        <dbReference type="Proteomes" id="UP000075885"/>
    </source>
</evidence>
<keyword evidence="1" id="KW-0732">Signal</keyword>
<name>A0A182PRX4_9DIPT</name>
<dbReference type="AlphaFoldDB" id="A0A182PRX4"/>